<dbReference type="EMBL" id="AODQ01000033">
    <property type="protein sequence ID" value="EMR03166.1"/>
    <property type="molecule type" value="Genomic_DNA"/>
</dbReference>
<feature type="signal peptide" evidence="8">
    <location>
        <begin position="1"/>
        <end position="20"/>
    </location>
</feature>
<dbReference type="FunFam" id="2.170.130.10:FF:000008">
    <property type="entry name" value="SusC/RagA family TonB-linked outer membrane protein"/>
    <property type="match status" value="1"/>
</dbReference>
<organism evidence="10 11">
    <name type="scientific">Cesiribacter andamanensis AMV16</name>
    <dbReference type="NCBI Taxonomy" id="1279009"/>
    <lineage>
        <taxon>Bacteria</taxon>
        <taxon>Pseudomonadati</taxon>
        <taxon>Bacteroidota</taxon>
        <taxon>Cytophagia</taxon>
        <taxon>Cytophagales</taxon>
        <taxon>Cesiribacteraceae</taxon>
        <taxon>Cesiribacter</taxon>
    </lineage>
</organism>
<feature type="chain" id="PRO_5004081916" evidence="8">
    <location>
        <begin position="21"/>
        <end position="976"/>
    </location>
</feature>
<sequence>MKRNLYATFLLLLLTHWSWAQTGTLSGVVTDGQTAEALPGVNVRVKNTTRGAVTNFDGRYTLQVSPSDTLVFSYIGYLSEEVVVGNRNTLNMVMMPDIQTLSEVIVVGYGTQQKKDITGSVAVVGTEAFDSRPNTQVASLIQGRAAGVQVVSPSGKPGAGLNIRIRGTNSINTSSEPLYVVDGVPTNDTRSLNPADIESISILKDASSAAIYGAQGANGVVLITTKRGKEEKPRFEFSAYRGFSQVWNTLKVLNSEQYRDLMQELGYNTNWSQFEGNNTDWQQEVFQRGTSQNYQLSLTGKSNNTSYYVSGGWVQQEGAVRSAEMERYSFKLNLDQKVNDWFSLGTSINYSNYSDVDVTDNSAINQGGVILGVLSTPAVIGIYNPDGTFTSNPFQNWENPIASTDAAIRDYRNNRVLGNIYGEVSFLDGFKFRSNFGIDQNVADYDYFLDPFRTSYGRAMQGIGRYQTWSTDYYIWDNTLSYTKRWGEHNFNVLAGTVAQKFQWQESSMERRNFASDQVVTPGGGAELISANATKSEKTNASFIGRFNYDFADRYLFTANFRADGSSAFGPGKRWGYFPSFSAGWRISEEAFLQDAGVLTDLKLRAGWGVVGNDRIGNYPYQGRVGSGGNYPIGGVVMPGTYPASIENANLKWEESEQTNIGVDVAVLNNRLIFTADAYLRNTRDLLLNAPLPRSTGFDNAVQNIGQLQNKGLEFQLTSRNYTKDFTWTTDFNISFNRNKVVSIVGQEIYTANVAGRGEVSLVREGLPLGVFYGYVAGGVNPETGNMYYIDRNGESTETPTAADRVVIGNANPDFLYGLTNTFGYKGFGLNIFLQGSQGNDIFNATRIETEGMIDPKNQTIAVLDRWRRPGDETDIPRAGGGIANSRISTRFVEDGSYLRVKAATLSYDLPQSLVGRAKLGMVRLYATGENLLTFTKYSGFDPEVNAYGGSNLTQGVDFGTYPQTRNIIFGLNVAF</sequence>
<dbReference type="GO" id="GO:0009279">
    <property type="term" value="C:cell outer membrane"/>
    <property type="evidence" value="ECO:0007669"/>
    <property type="project" value="UniProtKB-SubCell"/>
</dbReference>
<evidence type="ECO:0000256" key="7">
    <source>
        <dbReference type="PROSITE-ProRule" id="PRU01360"/>
    </source>
</evidence>
<name>M7N7F4_9BACT</name>
<evidence type="ECO:0000256" key="8">
    <source>
        <dbReference type="SAM" id="SignalP"/>
    </source>
</evidence>
<dbReference type="PROSITE" id="PS52016">
    <property type="entry name" value="TONB_DEPENDENT_REC_3"/>
    <property type="match status" value="1"/>
</dbReference>
<dbReference type="Gene3D" id="2.60.40.1120">
    <property type="entry name" value="Carboxypeptidase-like, regulatory domain"/>
    <property type="match status" value="1"/>
</dbReference>
<dbReference type="InterPro" id="IPR023996">
    <property type="entry name" value="TonB-dep_OMP_SusC/RagA"/>
</dbReference>
<evidence type="ECO:0000256" key="3">
    <source>
        <dbReference type="ARBA" id="ARBA00022452"/>
    </source>
</evidence>
<keyword evidence="10" id="KW-0675">Receptor</keyword>
<evidence type="ECO:0000256" key="2">
    <source>
        <dbReference type="ARBA" id="ARBA00022448"/>
    </source>
</evidence>
<reference evidence="10 11" key="1">
    <citation type="journal article" date="2013" name="Genome Announc.">
        <title>Draft Genome Sequence of Cesiribacter andamanensis Strain AMV16T, Isolated from a Soil Sample from a Mud Volcano in the Andaman Islands, India.</title>
        <authorList>
            <person name="Shivaji S."/>
            <person name="Ara S."/>
            <person name="Begum Z."/>
            <person name="Srinivas T.N."/>
            <person name="Singh A."/>
            <person name="Kumar Pinnaka A."/>
        </authorList>
    </citation>
    <scope>NUCLEOTIDE SEQUENCE [LARGE SCALE GENOMIC DNA]</scope>
    <source>
        <strain evidence="10 11">AMV16</strain>
    </source>
</reference>
<keyword evidence="3 7" id="KW-1134">Transmembrane beta strand</keyword>
<dbReference type="NCBIfam" id="TIGR04056">
    <property type="entry name" value="OMP_RagA_SusC"/>
    <property type="match status" value="1"/>
</dbReference>
<dbReference type="Gene3D" id="2.40.170.20">
    <property type="entry name" value="TonB-dependent receptor, beta-barrel domain"/>
    <property type="match status" value="1"/>
</dbReference>
<dbReference type="OrthoDB" id="9768177at2"/>
<keyword evidence="11" id="KW-1185">Reference proteome</keyword>
<dbReference type="InterPro" id="IPR039426">
    <property type="entry name" value="TonB-dep_rcpt-like"/>
</dbReference>
<dbReference type="NCBIfam" id="TIGR04057">
    <property type="entry name" value="SusC_RagA_signa"/>
    <property type="match status" value="1"/>
</dbReference>
<dbReference type="RefSeq" id="WP_009195109.1">
    <property type="nucleotide sequence ID" value="NZ_AODQ01000033.1"/>
</dbReference>
<dbReference type="Proteomes" id="UP000011910">
    <property type="component" value="Unassembled WGS sequence"/>
</dbReference>
<dbReference type="InterPro" id="IPR037066">
    <property type="entry name" value="Plug_dom_sf"/>
</dbReference>
<evidence type="ECO:0000313" key="10">
    <source>
        <dbReference type="EMBL" id="EMR03166.1"/>
    </source>
</evidence>
<keyword evidence="6 7" id="KW-0998">Cell outer membrane</keyword>
<dbReference type="Pfam" id="PF07715">
    <property type="entry name" value="Plug"/>
    <property type="match status" value="1"/>
</dbReference>
<dbReference type="STRING" id="1279009.ADICEAN_01712"/>
<proteinExistence type="inferred from homology"/>
<evidence type="ECO:0000256" key="5">
    <source>
        <dbReference type="ARBA" id="ARBA00023136"/>
    </source>
</evidence>
<accession>M7N7F4</accession>
<dbReference type="PATRIC" id="fig|1279009.4.peg.1739"/>
<protein>
    <submittedName>
        <fullName evidence="10">Outer membrane cobalamin receptor protein</fullName>
    </submittedName>
</protein>
<keyword evidence="8" id="KW-0732">Signal</keyword>
<evidence type="ECO:0000256" key="4">
    <source>
        <dbReference type="ARBA" id="ARBA00022692"/>
    </source>
</evidence>
<keyword evidence="2 7" id="KW-0813">Transport</keyword>
<dbReference type="Gene3D" id="2.170.130.10">
    <property type="entry name" value="TonB-dependent receptor, plug domain"/>
    <property type="match status" value="1"/>
</dbReference>
<dbReference type="eggNOG" id="COG4771">
    <property type="taxonomic scope" value="Bacteria"/>
</dbReference>
<evidence type="ECO:0000256" key="1">
    <source>
        <dbReference type="ARBA" id="ARBA00004571"/>
    </source>
</evidence>
<evidence type="ECO:0000259" key="9">
    <source>
        <dbReference type="Pfam" id="PF07715"/>
    </source>
</evidence>
<feature type="domain" description="TonB-dependent receptor plug" evidence="9">
    <location>
        <begin position="114"/>
        <end position="220"/>
    </location>
</feature>
<evidence type="ECO:0000313" key="11">
    <source>
        <dbReference type="Proteomes" id="UP000011910"/>
    </source>
</evidence>
<dbReference type="InterPro" id="IPR008969">
    <property type="entry name" value="CarboxyPept-like_regulatory"/>
</dbReference>
<dbReference type="InterPro" id="IPR012910">
    <property type="entry name" value="Plug_dom"/>
</dbReference>
<dbReference type="InterPro" id="IPR023997">
    <property type="entry name" value="TonB-dep_OMP_SusC/RagA_CS"/>
</dbReference>
<dbReference type="SUPFAM" id="SSF56935">
    <property type="entry name" value="Porins"/>
    <property type="match status" value="1"/>
</dbReference>
<keyword evidence="4 7" id="KW-0812">Transmembrane</keyword>
<evidence type="ECO:0000256" key="6">
    <source>
        <dbReference type="ARBA" id="ARBA00023237"/>
    </source>
</evidence>
<dbReference type="AlphaFoldDB" id="M7N7F4"/>
<dbReference type="SUPFAM" id="SSF49464">
    <property type="entry name" value="Carboxypeptidase regulatory domain-like"/>
    <property type="match status" value="1"/>
</dbReference>
<comment type="similarity">
    <text evidence="7">Belongs to the TonB-dependent receptor family.</text>
</comment>
<comment type="caution">
    <text evidence="10">The sequence shown here is derived from an EMBL/GenBank/DDBJ whole genome shotgun (WGS) entry which is preliminary data.</text>
</comment>
<dbReference type="Pfam" id="PF13715">
    <property type="entry name" value="CarbopepD_reg_2"/>
    <property type="match status" value="1"/>
</dbReference>
<keyword evidence="5 7" id="KW-0472">Membrane</keyword>
<comment type="subcellular location">
    <subcellularLocation>
        <location evidence="1 7">Cell outer membrane</location>
        <topology evidence="1 7">Multi-pass membrane protein</topology>
    </subcellularLocation>
</comment>
<gene>
    <name evidence="10" type="ORF">ADICEAN_01712</name>
</gene>
<dbReference type="InterPro" id="IPR036942">
    <property type="entry name" value="Beta-barrel_TonB_sf"/>
</dbReference>